<accession>A0AAD9N6R2</accession>
<keyword evidence="5" id="KW-1185">Reference proteome</keyword>
<dbReference type="InterPro" id="IPR004087">
    <property type="entry name" value="KH_dom"/>
</dbReference>
<dbReference type="GO" id="GO:0005634">
    <property type="term" value="C:nucleus"/>
    <property type="evidence" value="ECO:0007669"/>
    <property type="project" value="TreeGrafter"/>
</dbReference>
<dbReference type="SUPFAM" id="SSF54791">
    <property type="entry name" value="Eukaryotic type KH-domain (KH-domain type I)"/>
    <property type="match status" value="1"/>
</dbReference>
<dbReference type="AlphaFoldDB" id="A0AAD9N6R2"/>
<dbReference type="PANTHER" id="PTHR11208">
    <property type="entry name" value="RNA-BINDING PROTEIN RELATED"/>
    <property type="match status" value="1"/>
</dbReference>
<dbReference type="Proteomes" id="UP001208570">
    <property type="component" value="Unassembled WGS sequence"/>
</dbReference>
<dbReference type="Gene3D" id="1.20.5.4010">
    <property type="match status" value="1"/>
</dbReference>
<dbReference type="EMBL" id="JAODUP010000220">
    <property type="protein sequence ID" value="KAK2156174.1"/>
    <property type="molecule type" value="Genomic_DNA"/>
</dbReference>
<evidence type="ECO:0000259" key="3">
    <source>
        <dbReference type="SMART" id="SM00322"/>
    </source>
</evidence>
<keyword evidence="2" id="KW-0694">RNA-binding</keyword>
<dbReference type="Pfam" id="PF16544">
    <property type="entry name" value="STAR_dimer"/>
    <property type="match status" value="1"/>
</dbReference>
<sequence>MWCLDMLAAGQLQAHFPGMQGFKMEPPNPPPLDSPHGSNCSMSMSMKASDKETPEYLAQLLKDRKQIQAFPNVFIHVERLLDEELNAAGFHDVGRLAVEQLFFDGHYGKMNIILLSVECDRGRLHNVDGVEESMSVAVELRLEINKVRGSLFHFTTNKEPLTLPEGVGPVITLSEKLFVPVKDHPEFNFVGRILGPRGMTAKQLEQDTGCKIMEEMNRGKPNWEHLNEELHVLITVEDNRNRAEMKLKRAVEEVKKLLVPAPEGEDDLKKRQLMELAIINGTYRDTKSGGGGPPQPSMSVATSPQRLLAPTLAMQPTMRSPTPAGAPLILAPRMPTVSTATTLTQAGVLNGAPPPLVSPTADGTGLIYPYDPYALAAGATSPIFEYPPGLEQSAVGTFVR</sequence>
<evidence type="ECO:0000313" key="4">
    <source>
        <dbReference type="EMBL" id="KAK2156174.1"/>
    </source>
</evidence>
<evidence type="ECO:0000313" key="5">
    <source>
        <dbReference type="Proteomes" id="UP001208570"/>
    </source>
</evidence>
<name>A0AAD9N6R2_9ANNE</name>
<proteinExistence type="predicted"/>
<dbReference type="Pfam" id="PF22675">
    <property type="entry name" value="KH-I_KHDC4-BBP"/>
    <property type="match status" value="1"/>
</dbReference>
<comment type="caution">
    <text evidence="4">The sequence shown here is derived from an EMBL/GenBank/DDBJ whole genome shotgun (WGS) entry which is preliminary data.</text>
</comment>
<dbReference type="GO" id="GO:0048024">
    <property type="term" value="P:regulation of mRNA splicing, via spliceosome"/>
    <property type="evidence" value="ECO:0007669"/>
    <property type="project" value="TreeGrafter"/>
</dbReference>
<dbReference type="SMART" id="SM00322">
    <property type="entry name" value="KH"/>
    <property type="match status" value="1"/>
</dbReference>
<dbReference type="InterPro" id="IPR032377">
    <property type="entry name" value="STAR_dimer"/>
</dbReference>
<protein>
    <recommendedName>
        <fullName evidence="3">K Homology domain-containing protein</fullName>
    </recommendedName>
</protein>
<evidence type="ECO:0000256" key="2">
    <source>
        <dbReference type="ARBA" id="ARBA00022884"/>
    </source>
</evidence>
<dbReference type="InterPro" id="IPR055256">
    <property type="entry name" value="KH_1_KHDC4/BBP-like"/>
</dbReference>
<dbReference type="InterPro" id="IPR036612">
    <property type="entry name" value="KH_dom_type_1_sf"/>
</dbReference>
<organism evidence="4 5">
    <name type="scientific">Paralvinella palmiformis</name>
    <dbReference type="NCBI Taxonomy" id="53620"/>
    <lineage>
        <taxon>Eukaryota</taxon>
        <taxon>Metazoa</taxon>
        <taxon>Spiralia</taxon>
        <taxon>Lophotrochozoa</taxon>
        <taxon>Annelida</taxon>
        <taxon>Polychaeta</taxon>
        <taxon>Sedentaria</taxon>
        <taxon>Canalipalpata</taxon>
        <taxon>Terebellida</taxon>
        <taxon>Terebelliformia</taxon>
        <taxon>Alvinellidae</taxon>
        <taxon>Paralvinella</taxon>
    </lineage>
</organism>
<feature type="domain" description="K Homology" evidence="3">
    <location>
        <begin position="171"/>
        <end position="259"/>
    </location>
</feature>
<gene>
    <name evidence="4" type="ORF">LSH36_220g07020</name>
</gene>
<evidence type="ECO:0000256" key="1">
    <source>
        <dbReference type="ARBA" id="ARBA00022473"/>
    </source>
</evidence>
<dbReference type="Gene3D" id="3.30.1370.10">
    <property type="entry name" value="K Homology domain, type 1"/>
    <property type="match status" value="1"/>
</dbReference>
<keyword evidence="1" id="KW-0217">Developmental protein</keyword>
<dbReference type="GO" id="GO:0003729">
    <property type="term" value="F:mRNA binding"/>
    <property type="evidence" value="ECO:0007669"/>
    <property type="project" value="TreeGrafter"/>
</dbReference>
<dbReference type="PANTHER" id="PTHR11208:SF125">
    <property type="entry name" value="KH DOMAIN-CONTAINING RNA-BINDING PROTEIN QKI"/>
    <property type="match status" value="1"/>
</dbReference>
<reference evidence="4" key="1">
    <citation type="journal article" date="2023" name="Mol. Biol. Evol.">
        <title>Third-Generation Sequencing Reveals the Adaptive Role of the Epigenome in Three Deep-Sea Polychaetes.</title>
        <authorList>
            <person name="Perez M."/>
            <person name="Aroh O."/>
            <person name="Sun Y."/>
            <person name="Lan Y."/>
            <person name="Juniper S.K."/>
            <person name="Young C.R."/>
            <person name="Angers B."/>
            <person name="Qian P.Y."/>
        </authorList>
    </citation>
    <scope>NUCLEOTIDE SEQUENCE</scope>
    <source>
        <strain evidence="4">P08H-3</strain>
    </source>
</reference>
<dbReference type="InterPro" id="IPR045071">
    <property type="entry name" value="BBP-like"/>
</dbReference>